<evidence type="ECO:0000256" key="1">
    <source>
        <dbReference type="ARBA" id="ARBA00001974"/>
    </source>
</evidence>
<accession>A0A5J6N4T5</accession>
<dbReference type="GO" id="GO:0016491">
    <property type="term" value="F:oxidoreductase activity"/>
    <property type="evidence" value="ECO:0007669"/>
    <property type="project" value="UniProtKB-KW"/>
</dbReference>
<dbReference type="Proteomes" id="UP000325797">
    <property type="component" value="Chromosome"/>
</dbReference>
<dbReference type="InterPro" id="IPR036188">
    <property type="entry name" value="FAD/NAD-bd_sf"/>
</dbReference>
<evidence type="ECO:0000256" key="3">
    <source>
        <dbReference type="ARBA" id="ARBA00022630"/>
    </source>
</evidence>
<evidence type="ECO:0000256" key="4">
    <source>
        <dbReference type="ARBA" id="ARBA00022827"/>
    </source>
</evidence>
<dbReference type="KEGG" id="hadh:FRZ61_47910"/>
<keyword evidence="3" id="KW-0285">Flavoprotein</keyword>
<dbReference type="Gene3D" id="3.50.50.60">
    <property type="entry name" value="FAD/NAD(P)-binding domain"/>
    <property type="match status" value="2"/>
</dbReference>
<keyword evidence="10" id="KW-1185">Reference proteome</keyword>
<keyword evidence="6" id="KW-0676">Redox-active center</keyword>
<dbReference type="PRINTS" id="PR00368">
    <property type="entry name" value="FADPNR"/>
</dbReference>
<dbReference type="InterPro" id="IPR004099">
    <property type="entry name" value="Pyr_nucl-diS_OxRdtase_dimer"/>
</dbReference>
<dbReference type="Pfam" id="PF02852">
    <property type="entry name" value="Pyr_redox_dim"/>
    <property type="match status" value="1"/>
</dbReference>
<keyword evidence="4" id="KW-0274">FAD</keyword>
<keyword evidence="5" id="KW-0560">Oxidoreductase</keyword>
<dbReference type="PANTHER" id="PTHR43429:SF1">
    <property type="entry name" value="NAD(P)H SULFUR OXIDOREDUCTASE (COA-DEPENDENT)"/>
    <property type="match status" value="1"/>
</dbReference>
<dbReference type="EMBL" id="CP042582">
    <property type="protein sequence ID" value="QEX24849.1"/>
    <property type="molecule type" value="Genomic_DNA"/>
</dbReference>
<comment type="similarity">
    <text evidence="2">Belongs to the class-III pyridine nucleotide-disulfide oxidoreductase family.</text>
</comment>
<evidence type="ECO:0000256" key="5">
    <source>
        <dbReference type="ARBA" id="ARBA00023002"/>
    </source>
</evidence>
<protein>
    <submittedName>
        <fullName evidence="9">NADH oxidase</fullName>
    </submittedName>
</protein>
<evidence type="ECO:0000313" key="10">
    <source>
        <dbReference type="Proteomes" id="UP000325797"/>
    </source>
</evidence>
<evidence type="ECO:0000259" key="7">
    <source>
        <dbReference type="Pfam" id="PF02852"/>
    </source>
</evidence>
<sequence length="443" mass="46930">MTRVLIVGGVAAGMKAAATARRRRPELDILVLQDEPEVSYSACGLPYWLGDPAAIPRDKLIARSVERFRADGIDLRVRHRVDEVNLDARRAHLTALDTGSRSAEPFDLILFATGAQAFMPPITVTTDAPPVLPLRSLHDADRLQPLLSPPGRAVIVGGGYIGLEMAETLRHRGFRVTLVEAMPRLLPAFDPAVAGIVGEHLAKHGVEVVLGASVAQVGKEGVRLSDGIVLPADHVLMAVGVRPRTDLAAAAGVKLGETGAIAVDAAMRTGIAGAYAAGDCAEARHVVSGKPVWYPLGDIANRQGRVAGTNLAGGQARFPGVLGTAIFKVFDLAVARTGLSAEQARRSGFDPVPVHAQMPSRARYMPNSRMLDGWLLVDRRDGRLLGAEAVGPDGVDKYIDIAATAIWAKLTADDLAELDLAYAPPYSPVFAPVQVVGELARKL</sequence>
<evidence type="ECO:0000313" key="9">
    <source>
        <dbReference type="EMBL" id="QEX24849.1"/>
    </source>
</evidence>
<evidence type="ECO:0000256" key="6">
    <source>
        <dbReference type="ARBA" id="ARBA00023284"/>
    </source>
</evidence>
<feature type="domain" description="Pyridine nucleotide-disulphide oxidoreductase dimerisation" evidence="7">
    <location>
        <begin position="326"/>
        <end position="429"/>
    </location>
</feature>
<dbReference type="InterPro" id="IPR023753">
    <property type="entry name" value="FAD/NAD-binding_dom"/>
</dbReference>
<dbReference type="AlphaFoldDB" id="A0A5J6N4T5"/>
<dbReference type="PANTHER" id="PTHR43429">
    <property type="entry name" value="PYRIDINE NUCLEOTIDE-DISULFIDE OXIDOREDUCTASE DOMAIN-CONTAINING"/>
    <property type="match status" value="1"/>
</dbReference>
<comment type="cofactor">
    <cofactor evidence="1">
        <name>FAD</name>
        <dbReference type="ChEBI" id="CHEBI:57692"/>
    </cofactor>
</comment>
<dbReference type="PRINTS" id="PR00411">
    <property type="entry name" value="PNDRDTASEI"/>
</dbReference>
<reference evidence="9 10" key="1">
    <citation type="submission" date="2019-08" db="EMBL/GenBank/DDBJ databases">
        <title>Hyperibacter terrae gen. nov., sp. nov. and Hyperibacter viscosus sp. nov., two new members in the family Rhodospirillaceae isolated from the rhizosphere of Hypericum perforatum.</title>
        <authorList>
            <person name="Noviana Z."/>
        </authorList>
    </citation>
    <scope>NUCLEOTIDE SEQUENCE [LARGE SCALE GENOMIC DNA]</scope>
    <source>
        <strain evidence="9 10">R5959</strain>
    </source>
</reference>
<proteinExistence type="inferred from homology"/>
<gene>
    <name evidence="9" type="ORF">FRZ61_47910</name>
</gene>
<dbReference type="SUPFAM" id="SSF55424">
    <property type="entry name" value="FAD/NAD-linked reductases, dimerisation (C-terminal) domain"/>
    <property type="match status" value="1"/>
</dbReference>
<dbReference type="OrthoDB" id="7809559at2"/>
<dbReference type="Pfam" id="PF07992">
    <property type="entry name" value="Pyr_redox_2"/>
    <property type="match status" value="1"/>
</dbReference>
<name>A0A5J6N4T5_9PROT</name>
<dbReference type="InterPro" id="IPR050260">
    <property type="entry name" value="FAD-bd_OxRdtase"/>
</dbReference>
<organism evidence="9 10">
    <name type="scientific">Hypericibacter adhaerens</name>
    <dbReference type="NCBI Taxonomy" id="2602016"/>
    <lineage>
        <taxon>Bacteria</taxon>
        <taxon>Pseudomonadati</taxon>
        <taxon>Pseudomonadota</taxon>
        <taxon>Alphaproteobacteria</taxon>
        <taxon>Rhodospirillales</taxon>
        <taxon>Dongiaceae</taxon>
        <taxon>Hypericibacter</taxon>
    </lineage>
</organism>
<evidence type="ECO:0000256" key="2">
    <source>
        <dbReference type="ARBA" id="ARBA00009130"/>
    </source>
</evidence>
<evidence type="ECO:0000259" key="8">
    <source>
        <dbReference type="Pfam" id="PF07992"/>
    </source>
</evidence>
<dbReference type="RefSeq" id="WP_151120112.1">
    <property type="nucleotide sequence ID" value="NZ_CP042582.1"/>
</dbReference>
<dbReference type="SUPFAM" id="SSF51905">
    <property type="entry name" value="FAD/NAD(P)-binding domain"/>
    <property type="match status" value="1"/>
</dbReference>
<dbReference type="InterPro" id="IPR016156">
    <property type="entry name" value="FAD/NAD-linked_Rdtase_dimer_sf"/>
</dbReference>
<feature type="domain" description="FAD/NAD(P)-binding" evidence="8">
    <location>
        <begin position="3"/>
        <end position="284"/>
    </location>
</feature>